<proteinExistence type="predicted"/>
<dbReference type="EMBL" id="BARS01034996">
    <property type="protein sequence ID" value="GAG27560.1"/>
    <property type="molecule type" value="Genomic_DNA"/>
</dbReference>
<feature type="non-terminal residue" evidence="2">
    <location>
        <position position="121"/>
    </location>
</feature>
<protein>
    <submittedName>
        <fullName evidence="2">Uncharacterized protein</fullName>
    </submittedName>
</protein>
<feature type="transmembrane region" description="Helical" evidence="1">
    <location>
        <begin position="93"/>
        <end position="114"/>
    </location>
</feature>
<dbReference type="AlphaFoldDB" id="X0WA95"/>
<feature type="transmembrane region" description="Helical" evidence="1">
    <location>
        <begin position="30"/>
        <end position="50"/>
    </location>
</feature>
<accession>X0WA95</accession>
<reference evidence="2" key="1">
    <citation type="journal article" date="2014" name="Front. Microbiol.">
        <title>High frequency of phylogenetically diverse reductive dehalogenase-homologous genes in deep subseafloor sedimentary metagenomes.</title>
        <authorList>
            <person name="Kawai M."/>
            <person name="Futagami T."/>
            <person name="Toyoda A."/>
            <person name="Takaki Y."/>
            <person name="Nishi S."/>
            <person name="Hori S."/>
            <person name="Arai W."/>
            <person name="Tsubouchi T."/>
            <person name="Morono Y."/>
            <person name="Uchiyama I."/>
            <person name="Ito T."/>
            <person name="Fujiyama A."/>
            <person name="Inagaki F."/>
            <person name="Takami H."/>
        </authorList>
    </citation>
    <scope>NUCLEOTIDE SEQUENCE</scope>
    <source>
        <strain evidence="2">Expedition CK06-06</strain>
    </source>
</reference>
<evidence type="ECO:0000313" key="2">
    <source>
        <dbReference type="EMBL" id="GAG27560.1"/>
    </source>
</evidence>
<name>X0WA95_9ZZZZ</name>
<gene>
    <name evidence="2" type="ORF">S01H1_53990</name>
</gene>
<keyword evidence="1" id="KW-0812">Transmembrane</keyword>
<comment type="caution">
    <text evidence="2">The sequence shown here is derived from an EMBL/GenBank/DDBJ whole genome shotgun (WGS) entry which is preliminary data.</text>
</comment>
<keyword evidence="1" id="KW-1133">Transmembrane helix</keyword>
<organism evidence="2">
    <name type="scientific">marine sediment metagenome</name>
    <dbReference type="NCBI Taxonomy" id="412755"/>
    <lineage>
        <taxon>unclassified sequences</taxon>
        <taxon>metagenomes</taxon>
        <taxon>ecological metagenomes</taxon>
    </lineage>
</organism>
<feature type="transmembrane region" description="Helical" evidence="1">
    <location>
        <begin position="62"/>
        <end position="87"/>
    </location>
</feature>
<sequence length="121" mass="13066">MMSRRQPKRTTRSRSAEESWADLTKYAETILRWSLLAMVLATVYILYGIFSGQLSPDTPPRIVANLQLVGQVLAVSAGLSTVCLVLMTFGEIAWSVLAGIVGLGYLLGIPFLIAGHARSAA</sequence>
<keyword evidence="1" id="KW-0472">Membrane</keyword>
<evidence type="ECO:0000256" key="1">
    <source>
        <dbReference type="SAM" id="Phobius"/>
    </source>
</evidence>